<dbReference type="GO" id="GO:0080132">
    <property type="term" value="F:fatty acid 2-hydroxylase activity"/>
    <property type="evidence" value="ECO:0000318"/>
    <property type="project" value="GO_Central"/>
</dbReference>
<keyword evidence="8 14" id="KW-0862">Zinc</keyword>
<sequence>MSNVTVVLDPTDDSRMFLRVLTLRGVRTQDHSEMCENKSRAGDGRLRLVHDGKHYDVTEFAQRHPGGKLVLQRYQGQDVTAVMKGPLHRHSPAAYSMLSQYCLEEIGGAADSNGNVKLHHRENGRHQEDLQHGSSKVTNGRMPSVGCSNRQREIESLIDWNKPLLGQVGQLGDLYDEWVHYPVEKPYRLFSSEVCEFFSRCPWFLVPTLWLPLVVYFAFTSIVELRQGQVQVFTQTCSALKFTAPVSLFPVVFAAGVMLWTFWEYCLHRFLFHSKAVTSSPGLIIAHFLLHGQHHKVPFDPGRLVFPPVPCSVFVTLFYVLYSLLLPRALVHALVSGKLCGYVCYDLTHYYLLHGSPREDSYFHRLKSYHAKHHFVHQETGFGISSRFWDRPFGTLIPGS</sequence>
<dbReference type="PANTHER" id="PTHR12863:SF1">
    <property type="entry name" value="FATTY ACID 2-HYDROXYLASE"/>
    <property type="match status" value="1"/>
</dbReference>
<feature type="domain" description="Cytochrome b5 heme-binding" evidence="18">
    <location>
        <begin position="26"/>
        <end position="107"/>
    </location>
</feature>
<dbReference type="KEGG" id="bfo:118418051"/>
<evidence type="ECO:0000256" key="4">
    <source>
        <dbReference type="ARBA" id="ARBA00022692"/>
    </source>
</evidence>
<keyword evidence="10" id="KW-0560">Oxidoreductase</keyword>
<evidence type="ECO:0000256" key="13">
    <source>
        <dbReference type="ARBA" id="ARBA00023160"/>
    </source>
</evidence>
<dbReference type="InterPro" id="IPR001199">
    <property type="entry name" value="Cyt_B5-like_heme/steroid-bd"/>
</dbReference>
<feature type="binding site" description="axial binding residue" evidence="15">
    <location>
        <position position="90"/>
    </location>
    <ligand>
        <name>heme</name>
        <dbReference type="ChEBI" id="CHEBI:30413"/>
    </ligand>
    <ligandPart>
        <name>Fe</name>
        <dbReference type="ChEBI" id="CHEBI:18248"/>
    </ligandPart>
</feature>
<comment type="subcellular location">
    <subcellularLocation>
        <location evidence="1">Endoplasmic reticulum membrane</location>
        <topology evidence="1">Multi-pass membrane protein</topology>
    </subcellularLocation>
</comment>
<dbReference type="PANTHER" id="PTHR12863">
    <property type="entry name" value="FATTY ACID HYDROXYLASE"/>
    <property type="match status" value="1"/>
</dbReference>
<keyword evidence="3" id="KW-0444">Lipid biosynthesis</keyword>
<keyword evidence="15" id="KW-0349">Heme</keyword>
<reference evidence="20" key="1">
    <citation type="journal article" date="2016" name="Genome Biol. Evol.">
        <title>Conserved non-coding elements in the most distant genera of cephalochordates: the Goldilocks principle.</title>
        <authorList>
            <person name="Yue J.X."/>
            <person name="Kozmikova I."/>
            <person name="Ono H."/>
            <person name="Nossa C.W."/>
            <person name="Kozmik Z."/>
            <person name="Putnam N.H."/>
            <person name="Yu J.K."/>
            <person name="Holland L.Z."/>
        </authorList>
    </citation>
    <scope>NUCLEOTIDE SEQUENCE</scope>
</reference>
<evidence type="ECO:0000256" key="3">
    <source>
        <dbReference type="ARBA" id="ARBA00022516"/>
    </source>
</evidence>
<keyword evidence="19" id="KW-1185">Reference proteome</keyword>
<feature type="binding site" evidence="14">
    <location>
        <position position="349"/>
    </location>
    <ligand>
        <name>Zn(2+)</name>
        <dbReference type="ChEBI" id="CHEBI:29105"/>
        <label>2</label>
    </ligand>
</feature>
<feature type="transmembrane region" description="Helical" evidence="17">
    <location>
        <begin position="244"/>
        <end position="263"/>
    </location>
</feature>
<evidence type="ECO:0000256" key="16">
    <source>
        <dbReference type="SAM" id="MobiDB-lite"/>
    </source>
</evidence>
<keyword evidence="6" id="KW-0256">Endoplasmic reticulum</keyword>
<evidence type="ECO:0000256" key="5">
    <source>
        <dbReference type="ARBA" id="ARBA00022723"/>
    </source>
</evidence>
<evidence type="ECO:0000256" key="10">
    <source>
        <dbReference type="ARBA" id="ARBA00023002"/>
    </source>
</evidence>
<feature type="binding site" evidence="14">
    <location>
        <position position="291"/>
    </location>
    <ligand>
        <name>Zn(2+)</name>
        <dbReference type="ChEBI" id="CHEBI:29105"/>
        <label>1</label>
    </ligand>
</feature>
<accession>A0A9J7LCP3</accession>
<feature type="binding site" description="axial binding residue" evidence="15">
    <location>
        <position position="64"/>
    </location>
    <ligand>
        <name>heme</name>
        <dbReference type="ChEBI" id="CHEBI:30413"/>
    </ligand>
    <ligandPart>
        <name>Fe</name>
        <dbReference type="ChEBI" id="CHEBI:18248"/>
    </ligandPart>
</feature>
<name>A0A9J7LCP3_BRAFL</name>
<keyword evidence="13" id="KW-0275">Fatty acid biosynthesis</keyword>
<dbReference type="GeneID" id="118418051"/>
<reference evidence="20" key="3">
    <citation type="submission" date="2025-08" db="UniProtKB">
        <authorList>
            <consortium name="RefSeq"/>
        </authorList>
    </citation>
    <scope>IDENTIFICATION</scope>
</reference>
<keyword evidence="12 17" id="KW-0472">Membrane</keyword>
<dbReference type="PROSITE" id="PS50255">
    <property type="entry name" value="CYTOCHROME_B5_2"/>
    <property type="match status" value="1"/>
</dbReference>
<feature type="binding site" evidence="14">
    <location>
        <position position="374"/>
    </location>
    <ligand>
        <name>Zn(2+)</name>
        <dbReference type="ChEBI" id="CHEBI:29105"/>
        <label>1</label>
    </ligand>
</feature>
<comment type="cofactor">
    <cofactor evidence="15">
        <name>Fe cation</name>
        <dbReference type="ChEBI" id="CHEBI:24875"/>
    </cofactor>
</comment>
<evidence type="ECO:0000259" key="18">
    <source>
        <dbReference type="PROSITE" id="PS50255"/>
    </source>
</evidence>
<feature type="binding site" evidence="14">
    <location>
        <position position="294"/>
    </location>
    <ligand>
        <name>Zn(2+)</name>
        <dbReference type="ChEBI" id="CHEBI:29105"/>
        <label>1</label>
    </ligand>
</feature>
<dbReference type="RefSeq" id="XP_035679758.1">
    <property type="nucleotide sequence ID" value="XM_035823865.1"/>
</dbReference>
<reference evidence="19" key="2">
    <citation type="journal article" date="2020" name="Nat. Ecol. Evol.">
        <title>Deeply conserved synteny resolves early events in vertebrate evolution.</title>
        <authorList>
            <person name="Simakov O."/>
            <person name="Marletaz F."/>
            <person name="Yue J.X."/>
            <person name="O'Connell B."/>
            <person name="Jenkins J."/>
            <person name="Brandt A."/>
            <person name="Calef R."/>
            <person name="Tung C.H."/>
            <person name="Huang T.K."/>
            <person name="Schmutz J."/>
            <person name="Satoh N."/>
            <person name="Yu J.K."/>
            <person name="Putnam N.H."/>
            <person name="Green R.E."/>
            <person name="Rokhsar D.S."/>
        </authorList>
    </citation>
    <scope>NUCLEOTIDE SEQUENCE [LARGE SCALE GENOMIC DNA]</scope>
    <source>
        <strain evidence="19">S238N-H82</strain>
    </source>
</reference>
<comment type="similarity">
    <text evidence="2">Belongs to the sterol desaturase family. SCS7 subfamily.</text>
</comment>
<feature type="binding site" evidence="14">
    <location>
        <position position="370"/>
    </location>
    <ligand>
        <name>Zn(2+)</name>
        <dbReference type="ChEBI" id="CHEBI:29105"/>
        <label>1</label>
    </ligand>
</feature>
<evidence type="ECO:0000256" key="6">
    <source>
        <dbReference type="ARBA" id="ARBA00022824"/>
    </source>
</evidence>
<dbReference type="AlphaFoldDB" id="A0A9J7LCP3"/>
<dbReference type="SMART" id="SM01117">
    <property type="entry name" value="Cyt-b5"/>
    <property type="match status" value="1"/>
</dbReference>
<evidence type="ECO:0000256" key="15">
    <source>
        <dbReference type="PIRSR" id="PIRSR005149-50"/>
    </source>
</evidence>
<dbReference type="InterPro" id="IPR014430">
    <property type="entry name" value="Scs7"/>
</dbReference>
<dbReference type="OMA" id="HFVHHDQ"/>
<feature type="binding site" evidence="14">
    <location>
        <position position="268"/>
    </location>
    <ligand>
        <name>Zn(2+)</name>
        <dbReference type="ChEBI" id="CHEBI:29105"/>
        <label>1</label>
    </ligand>
</feature>
<dbReference type="GO" id="GO:0005783">
    <property type="term" value="C:endoplasmic reticulum"/>
    <property type="evidence" value="ECO:0000318"/>
    <property type="project" value="GO_Central"/>
</dbReference>
<feature type="transmembrane region" description="Helical" evidence="17">
    <location>
        <begin position="305"/>
        <end position="326"/>
    </location>
</feature>
<evidence type="ECO:0000256" key="8">
    <source>
        <dbReference type="ARBA" id="ARBA00022833"/>
    </source>
</evidence>
<feature type="binding site" evidence="14">
    <location>
        <position position="273"/>
    </location>
    <ligand>
        <name>Zn(2+)</name>
        <dbReference type="ChEBI" id="CHEBI:29105"/>
        <label>1</label>
    </ligand>
</feature>
<evidence type="ECO:0000256" key="2">
    <source>
        <dbReference type="ARBA" id="ARBA00005747"/>
    </source>
</evidence>
<keyword evidence="11" id="KW-0443">Lipid metabolism</keyword>
<feature type="transmembrane region" description="Helical" evidence="17">
    <location>
        <begin position="203"/>
        <end position="223"/>
    </location>
</feature>
<keyword evidence="4 17" id="KW-0812">Transmembrane</keyword>
<dbReference type="InterPro" id="IPR006694">
    <property type="entry name" value="Fatty_acid_hydroxylase"/>
</dbReference>
<dbReference type="Proteomes" id="UP000001554">
    <property type="component" value="Chromosome 6"/>
</dbReference>
<dbReference type="InterPro" id="IPR036400">
    <property type="entry name" value="Cyt_B5-like_heme/steroid_sf"/>
</dbReference>
<feature type="binding site" evidence="14">
    <location>
        <position position="373"/>
    </location>
    <ligand>
        <name>Zn(2+)</name>
        <dbReference type="ChEBI" id="CHEBI:29105"/>
        <label>1</label>
    </ligand>
</feature>
<evidence type="ECO:0000313" key="20">
    <source>
        <dbReference type="RefSeq" id="XP_035679758.1"/>
    </source>
</evidence>
<dbReference type="GO" id="GO:0006631">
    <property type="term" value="P:fatty acid metabolic process"/>
    <property type="evidence" value="ECO:0000318"/>
    <property type="project" value="GO_Central"/>
</dbReference>
<dbReference type="PIRSF" id="PIRSF005149">
    <property type="entry name" value="IPC-B_HD"/>
    <property type="match status" value="1"/>
</dbReference>
<organism evidence="19 20">
    <name type="scientific">Branchiostoma floridae</name>
    <name type="common">Florida lancelet</name>
    <name type="synonym">Amphioxus</name>
    <dbReference type="NCBI Taxonomy" id="7739"/>
    <lineage>
        <taxon>Eukaryota</taxon>
        <taxon>Metazoa</taxon>
        <taxon>Chordata</taxon>
        <taxon>Cephalochordata</taxon>
        <taxon>Leptocardii</taxon>
        <taxon>Amphioxiformes</taxon>
        <taxon>Branchiostomatidae</taxon>
        <taxon>Branchiostoma</taxon>
    </lineage>
</organism>
<feature type="binding site" evidence="14">
    <location>
        <position position="295"/>
    </location>
    <ligand>
        <name>Zn(2+)</name>
        <dbReference type="ChEBI" id="CHEBI:29105"/>
        <label>1</label>
    </ligand>
</feature>
<dbReference type="GO" id="GO:0005506">
    <property type="term" value="F:iron ion binding"/>
    <property type="evidence" value="ECO:0007669"/>
    <property type="project" value="InterPro"/>
</dbReference>
<dbReference type="Gene3D" id="3.10.120.10">
    <property type="entry name" value="Cytochrome b5-like heme/steroid binding domain"/>
    <property type="match status" value="1"/>
</dbReference>
<dbReference type="GO" id="GO:0006633">
    <property type="term" value="P:fatty acid biosynthetic process"/>
    <property type="evidence" value="ECO:0007669"/>
    <property type="project" value="UniProtKB-KW"/>
</dbReference>
<dbReference type="GO" id="GO:0005789">
    <property type="term" value="C:endoplasmic reticulum membrane"/>
    <property type="evidence" value="ECO:0007669"/>
    <property type="project" value="UniProtKB-SubCell"/>
</dbReference>
<keyword evidence="7" id="KW-0276">Fatty acid metabolism</keyword>
<proteinExistence type="inferred from homology"/>
<keyword evidence="9 17" id="KW-1133">Transmembrane helix</keyword>
<dbReference type="OrthoDB" id="2204368at2759"/>
<evidence type="ECO:0000256" key="17">
    <source>
        <dbReference type="SAM" id="Phobius"/>
    </source>
</evidence>
<gene>
    <name evidence="20" type="primary">LOC118418051</name>
</gene>
<evidence type="ECO:0000313" key="19">
    <source>
        <dbReference type="Proteomes" id="UP000001554"/>
    </source>
</evidence>
<evidence type="ECO:0000256" key="11">
    <source>
        <dbReference type="ARBA" id="ARBA00023098"/>
    </source>
</evidence>
<dbReference type="Pfam" id="PF04116">
    <property type="entry name" value="FA_hydroxylase"/>
    <property type="match status" value="1"/>
</dbReference>
<evidence type="ECO:0000256" key="1">
    <source>
        <dbReference type="ARBA" id="ARBA00004477"/>
    </source>
</evidence>
<feature type="region of interest" description="Disordered" evidence="16">
    <location>
        <begin position="122"/>
        <end position="145"/>
    </location>
</feature>
<evidence type="ECO:0000256" key="7">
    <source>
        <dbReference type="ARBA" id="ARBA00022832"/>
    </source>
</evidence>
<dbReference type="SUPFAM" id="SSF55856">
    <property type="entry name" value="Cytochrome b5-like heme/steroid binding domain"/>
    <property type="match status" value="1"/>
</dbReference>
<comment type="cofactor">
    <cofactor evidence="14">
        <name>Zn(2+)</name>
        <dbReference type="ChEBI" id="CHEBI:29105"/>
    </cofactor>
    <text evidence="14">Binds 2 Zn(2+) ions per subunit that likely form a catalytic dimetal center.</text>
</comment>
<evidence type="ECO:0000256" key="9">
    <source>
        <dbReference type="ARBA" id="ARBA00022989"/>
    </source>
</evidence>
<evidence type="ECO:0000256" key="12">
    <source>
        <dbReference type="ARBA" id="ARBA00023136"/>
    </source>
</evidence>
<keyword evidence="5 14" id="KW-0479">Metal-binding</keyword>
<keyword evidence="15" id="KW-0408">Iron</keyword>
<dbReference type="Pfam" id="PF00173">
    <property type="entry name" value="Cyt-b5"/>
    <property type="match status" value="1"/>
</dbReference>
<protein>
    <submittedName>
        <fullName evidence="20">Fatty acid 2-hydroxylase-like</fullName>
    </submittedName>
</protein>
<evidence type="ECO:0000256" key="14">
    <source>
        <dbReference type="PIRSR" id="PIRSR005149-1"/>
    </source>
</evidence>